<evidence type="ECO:0000313" key="9">
    <source>
        <dbReference type="Proteomes" id="UP001164746"/>
    </source>
</evidence>
<evidence type="ECO:0000256" key="6">
    <source>
        <dbReference type="ARBA" id="ARBA00023136"/>
    </source>
</evidence>
<dbReference type="EMBL" id="CP111018">
    <property type="protein sequence ID" value="WAR11090.1"/>
    <property type="molecule type" value="Genomic_DNA"/>
</dbReference>
<keyword evidence="5" id="KW-1133">Transmembrane helix</keyword>
<organism evidence="8 9">
    <name type="scientific">Mya arenaria</name>
    <name type="common">Soft-shell clam</name>
    <dbReference type="NCBI Taxonomy" id="6604"/>
    <lineage>
        <taxon>Eukaryota</taxon>
        <taxon>Metazoa</taxon>
        <taxon>Spiralia</taxon>
        <taxon>Lophotrochozoa</taxon>
        <taxon>Mollusca</taxon>
        <taxon>Bivalvia</taxon>
        <taxon>Autobranchia</taxon>
        <taxon>Heteroconchia</taxon>
        <taxon>Euheterodonta</taxon>
        <taxon>Imparidentia</taxon>
        <taxon>Neoheterodontei</taxon>
        <taxon>Myida</taxon>
        <taxon>Myoidea</taxon>
        <taxon>Myidae</taxon>
        <taxon>Mya</taxon>
    </lineage>
</organism>
<evidence type="ECO:0000256" key="5">
    <source>
        <dbReference type="ARBA" id="ARBA00022989"/>
    </source>
</evidence>
<feature type="domain" description="Bcl-2 Bcl-2 homology region 1-3" evidence="7">
    <location>
        <begin position="95"/>
        <end position="193"/>
    </location>
</feature>
<dbReference type="InterPro" id="IPR026298">
    <property type="entry name" value="Bcl-2_fam"/>
</dbReference>
<evidence type="ECO:0000256" key="3">
    <source>
        <dbReference type="ARBA" id="ARBA00022692"/>
    </source>
</evidence>
<dbReference type="InterPro" id="IPR046371">
    <property type="entry name" value="Bcl-2_BH1-3"/>
</dbReference>
<dbReference type="PANTHER" id="PTHR11256">
    <property type="entry name" value="BCL-2 RELATED"/>
    <property type="match status" value="1"/>
</dbReference>
<dbReference type="CDD" id="cd06845">
    <property type="entry name" value="Bcl-2_like"/>
    <property type="match status" value="1"/>
</dbReference>
<evidence type="ECO:0000256" key="1">
    <source>
        <dbReference type="ARBA" id="ARBA00004308"/>
    </source>
</evidence>
<keyword evidence="9" id="KW-1185">Reference proteome</keyword>
<evidence type="ECO:0000259" key="7">
    <source>
        <dbReference type="SMART" id="SM00337"/>
    </source>
</evidence>
<reference evidence="8" key="1">
    <citation type="submission" date="2022-11" db="EMBL/GenBank/DDBJ databases">
        <title>Centuries of genome instability and evolution in soft-shell clam transmissible cancer (bioRxiv).</title>
        <authorList>
            <person name="Hart S.F.M."/>
            <person name="Yonemitsu M.A."/>
            <person name="Giersch R.M."/>
            <person name="Beal B.F."/>
            <person name="Arriagada G."/>
            <person name="Davis B.W."/>
            <person name="Ostrander E.A."/>
            <person name="Goff S.P."/>
            <person name="Metzger M.J."/>
        </authorList>
    </citation>
    <scope>NUCLEOTIDE SEQUENCE</scope>
    <source>
        <strain evidence="8">MELC-2E11</strain>
        <tissue evidence="8">Siphon/mantle</tissue>
    </source>
</reference>
<dbReference type="SMART" id="SM00337">
    <property type="entry name" value="BCL"/>
    <property type="match status" value="1"/>
</dbReference>
<keyword evidence="6" id="KW-0472">Membrane</keyword>
<keyword evidence="3" id="KW-0812">Transmembrane</keyword>
<dbReference type="PRINTS" id="PR01862">
    <property type="entry name" value="BCL2FAMILY"/>
</dbReference>
<dbReference type="InterPro" id="IPR036834">
    <property type="entry name" value="Bcl-2-like_sf"/>
</dbReference>
<evidence type="ECO:0000313" key="8">
    <source>
        <dbReference type="EMBL" id="WAR11090.1"/>
    </source>
</evidence>
<comment type="subcellular location">
    <subcellularLocation>
        <location evidence="1">Endomembrane system</location>
    </subcellularLocation>
</comment>
<gene>
    <name evidence="8" type="ORF">MAR_036166</name>
</gene>
<accession>A0ABY7EM66</accession>
<keyword evidence="4" id="KW-0053">Apoptosis</keyword>
<dbReference type="Pfam" id="PF00452">
    <property type="entry name" value="Bcl-2"/>
    <property type="match status" value="1"/>
</dbReference>
<sequence>MTATSPTYGGMKTISGSGVLGKNSNNLFTEIHKKWGLLPGNQGLNNIEQSSQTSGSSMTPLESVRKEAEVIAFDIVQNIGLENQRKSPNRFCKTMRKTVKEVSDRHDIVLKSMVNKLNIDDGNMFQTFIHVADEIFEDGQINWGRIIVVYAFAARLTSHFRKQNTNQDDKIALFVGKYVGNKLGRWILDNHGWEGFADYFSDESNVEDKVWKGLLYTATLGGLGALAAIMGR</sequence>
<evidence type="ECO:0000256" key="2">
    <source>
        <dbReference type="ARBA" id="ARBA00009458"/>
    </source>
</evidence>
<dbReference type="PROSITE" id="PS50062">
    <property type="entry name" value="BCL2_FAMILY"/>
    <property type="match status" value="1"/>
</dbReference>
<dbReference type="SUPFAM" id="SSF56854">
    <property type="entry name" value="Bcl-2 inhibitors of programmed cell death"/>
    <property type="match status" value="1"/>
</dbReference>
<name>A0ABY7EM66_MYAAR</name>
<protein>
    <submittedName>
        <fullName evidence="8">MCL1-like protein</fullName>
    </submittedName>
</protein>
<dbReference type="Proteomes" id="UP001164746">
    <property type="component" value="Chromosome 7"/>
</dbReference>
<proteinExistence type="inferred from homology"/>
<dbReference type="PANTHER" id="PTHR11256:SF47">
    <property type="entry name" value="BCL-2-LIKE PROTEIN 10"/>
    <property type="match status" value="1"/>
</dbReference>
<evidence type="ECO:0000256" key="4">
    <source>
        <dbReference type="ARBA" id="ARBA00022703"/>
    </source>
</evidence>
<dbReference type="Gene3D" id="1.10.437.10">
    <property type="entry name" value="Blc2-like"/>
    <property type="match status" value="1"/>
</dbReference>
<comment type="similarity">
    <text evidence="2">Belongs to the Bcl-2 family.</text>
</comment>
<dbReference type="InterPro" id="IPR002475">
    <property type="entry name" value="Bcl2-like"/>
</dbReference>